<dbReference type="EMBL" id="EAAA01002221">
    <property type="status" value="NOT_ANNOTATED_CDS"/>
    <property type="molecule type" value="Genomic_DNA"/>
</dbReference>
<reference evidence="13" key="1">
    <citation type="journal article" date="2002" name="Science">
        <title>The draft genome of Ciona intestinalis: insights into chordate and vertebrate origins.</title>
        <authorList>
            <person name="Dehal P."/>
            <person name="Satou Y."/>
            <person name="Campbell R.K."/>
            <person name="Chapman J."/>
            <person name="Degnan B."/>
            <person name="De Tomaso A."/>
            <person name="Davidson B."/>
            <person name="Di Gregorio A."/>
            <person name="Gelpke M."/>
            <person name="Goodstein D.M."/>
            <person name="Harafuji N."/>
            <person name="Hastings K.E."/>
            <person name="Ho I."/>
            <person name="Hotta K."/>
            <person name="Huang W."/>
            <person name="Kawashima T."/>
            <person name="Lemaire P."/>
            <person name="Martinez D."/>
            <person name="Meinertzhagen I.A."/>
            <person name="Necula S."/>
            <person name="Nonaka M."/>
            <person name="Putnam N."/>
            <person name="Rash S."/>
            <person name="Saiga H."/>
            <person name="Satake M."/>
            <person name="Terry A."/>
            <person name="Yamada L."/>
            <person name="Wang H.G."/>
            <person name="Awazu S."/>
            <person name="Azumi K."/>
            <person name="Boore J."/>
            <person name="Branno M."/>
            <person name="Chin-Bow S."/>
            <person name="DeSantis R."/>
            <person name="Doyle S."/>
            <person name="Francino P."/>
            <person name="Keys D.N."/>
            <person name="Haga S."/>
            <person name="Hayashi H."/>
            <person name="Hino K."/>
            <person name="Imai K.S."/>
            <person name="Inaba K."/>
            <person name="Kano S."/>
            <person name="Kobayashi K."/>
            <person name="Kobayashi M."/>
            <person name="Lee B.I."/>
            <person name="Makabe K.W."/>
            <person name="Manohar C."/>
            <person name="Matassi G."/>
            <person name="Medina M."/>
            <person name="Mochizuki Y."/>
            <person name="Mount S."/>
            <person name="Morishita T."/>
            <person name="Miura S."/>
            <person name="Nakayama A."/>
            <person name="Nishizaka S."/>
            <person name="Nomoto H."/>
            <person name="Ohta F."/>
            <person name="Oishi K."/>
            <person name="Rigoutsos I."/>
            <person name="Sano M."/>
            <person name="Sasaki A."/>
            <person name="Sasakura Y."/>
            <person name="Shoguchi E."/>
            <person name="Shin-i T."/>
            <person name="Spagnuolo A."/>
            <person name="Stainier D."/>
            <person name="Suzuki M.M."/>
            <person name="Tassy O."/>
            <person name="Takatori N."/>
            <person name="Tokuoka M."/>
            <person name="Yagi K."/>
            <person name="Yoshizaki F."/>
            <person name="Wada S."/>
            <person name="Zhang C."/>
            <person name="Hyatt P.D."/>
            <person name="Larimer F."/>
            <person name="Detter C."/>
            <person name="Doggett N."/>
            <person name="Glavina T."/>
            <person name="Hawkins T."/>
            <person name="Richardson P."/>
            <person name="Lucas S."/>
            <person name="Kohara Y."/>
            <person name="Levine M."/>
            <person name="Satoh N."/>
            <person name="Rokhsar D.S."/>
        </authorList>
    </citation>
    <scope>NUCLEOTIDE SEQUENCE [LARGE SCALE GENOMIC DNA]</scope>
</reference>
<dbReference type="InterPro" id="IPR000719">
    <property type="entry name" value="Prot_kinase_dom"/>
</dbReference>
<feature type="binding site" evidence="10">
    <location>
        <position position="172"/>
    </location>
    <ligand>
        <name>ATP</name>
        <dbReference type="ChEBI" id="CHEBI:30616"/>
    </ligand>
</feature>
<evidence type="ECO:0000256" key="5">
    <source>
        <dbReference type="ARBA" id="ARBA00022741"/>
    </source>
</evidence>
<keyword evidence="7 10" id="KW-0067">ATP-binding</keyword>
<dbReference type="Ensembl" id="ENSCINT00000018671.3">
    <property type="protein sequence ID" value="ENSCINP00000018671.3"/>
    <property type="gene ID" value="ENSCING00000009174.3"/>
</dbReference>
<dbReference type="PROSITE" id="PS50011">
    <property type="entry name" value="PROTEIN_KINASE_DOM"/>
    <property type="match status" value="1"/>
</dbReference>
<evidence type="ECO:0000256" key="9">
    <source>
        <dbReference type="ARBA" id="ARBA00048367"/>
    </source>
</evidence>
<evidence type="ECO:0000256" key="3">
    <source>
        <dbReference type="ARBA" id="ARBA00022527"/>
    </source>
</evidence>
<dbReference type="PROSITE" id="PS00107">
    <property type="entry name" value="PROTEIN_KINASE_ATP"/>
    <property type="match status" value="1"/>
</dbReference>
<dbReference type="STRING" id="7719.ENSCINP00000018671"/>
<dbReference type="PANTHER" id="PTHR24056">
    <property type="entry name" value="CELL DIVISION PROTEIN KINASE"/>
    <property type="match status" value="1"/>
</dbReference>
<dbReference type="GO" id="GO:0004693">
    <property type="term" value="F:cyclin-dependent protein serine/threonine kinase activity"/>
    <property type="evidence" value="ECO:0007669"/>
    <property type="project" value="UniProtKB-EC"/>
</dbReference>
<dbReference type="FunFam" id="3.30.200.20:FF:000007">
    <property type="entry name" value="Cyclin-dependent kinase 14, putative"/>
    <property type="match status" value="1"/>
</dbReference>
<dbReference type="Gene3D" id="3.30.200.20">
    <property type="entry name" value="Phosphorylase Kinase, domain 1"/>
    <property type="match status" value="1"/>
</dbReference>
<dbReference type="PANTHER" id="PTHR24056:SF128">
    <property type="entry name" value="CYCLIN-DEPENDENT KINASE 17"/>
    <property type="match status" value="1"/>
</dbReference>
<reference evidence="12" key="3">
    <citation type="submission" date="2025-08" db="UniProtKB">
        <authorList>
            <consortium name="Ensembl"/>
        </authorList>
    </citation>
    <scope>IDENTIFICATION</scope>
</reference>
<comment type="catalytic activity">
    <reaction evidence="8">
        <text>L-threonyl-[protein] + ATP = O-phospho-L-threonyl-[protein] + ADP + H(+)</text>
        <dbReference type="Rhea" id="RHEA:46608"/>
        <dbReference type="Rhea" id="RHEA-COMP:11060"/>
        <dbReference type="Rhea" id="RHEA-COMP:11605"/>
        <dbReference type="ChEBI" id="CHEBI:15378"/>
        <dbReference type="ChEBI" id="CHEBI:30013"/>
        <dbReference type="ChEBI" id="CHEBI:30616"/>
        <dbReference type="ChEBI" id="CHEBI:61977"/>
        <dbReference type="ChEBI" id="CHEBI:456216"/>
        <dbReference type="EC" id="2.7.11.22"/>
    </reaction>
</comment>
<evidence type="ECO:0000256" key="7">
    <source>
        <dbReference type="ARBA" id="ARBA00022840"/>
    </source>
</evidence>
<dbReference type="EMBL" id="EAAA01002222">
    <property type="status" value="NOT_ANNOTATED_CDS"/>
    <property type="molecule type" value="Genomic_DNA"/>
</dbReference>
<dbReference type="SUPFAM" id="SSF56112">
    <property type="entry name" value="Protein kinase-like (PK-like)"/>
    <property type="match status" value="1"/>
</dbReference>
<comment type="similarity">
    <text evidence="1">Belongs to the protein kinase superfamily. CMGC Ser/Thr protein kinase family. CDC2/CDKX subfamily.</text>
</comment>
<keyword evidence="4" id="KW-0808">Transferase</keyword>
<evidence type="ECO:0000256" key="4">
    <source>
        <dbReference type="ARBA" id="ARBA00022679"/>
    </source>
</evidence>
<accession>F6Z4N3</accession>
<dbReference type="GeneTree" id="ENSGT00940000155834"/>
<dbReference type="InterPro" id="IPR011009">
    <property type="entry name" value="Kinase-like_dom_sf"/>
</dbReference>
<reference evidence="12" key="4">
    <citation type="submission" date="2025-09" db="UniProtKB">
        <authorList>
            <consortium name="Ensembl"/>
        </authorList>
    </citation>
    <scope>IDENTIFICATION</scope>
</reference>
<keyword evidence="5 10" id="KW-0547">Nucleotide-binding</keyword>
<dbReference type="Proteomes" id="UP000008144">
    <property type="component" value="Chromosome 5"/>
</dbReference>
<dbReference type="InParanoid" id="F6Z4N3"/>
<evidence type="ECO:0000313" key="13">
    <source>
        <dbReference type="Proteomes" id="UP000008144"/>
    </source>
</evidence>
<dbReference type="Pfam" id="PF00069">
    <property type="entry name" value="Pkinase"/>
    <property type="match status" value="1"/>
</dbReference>
<dbReference type="InterPro" id="IPR050108">
    <property type="entry name" value="CDK"/>
</dbReference>
<reference evidence="12" key="2">
    <citation type="journal article" date="2008" name="Genome Biol.">
        <title>Improved genome assembly and evidence-based global gene model set for the chordate Ciona intestinalis: new insight into intron and operon populations.</title>
        <authorList>
            <person name="Satou Y."/>
            <person name="Mineta K."/>
            <person name="Ogasawara M."/>
            <person name="Sasakura Y."/>
            <person name="Shoguchi E."/>
            <person name="Ueno K."/>
            <person name="Yamada L."/>
            <person name="Matsumoto J."/>
            <person name="Wasserscheid J."/>
            <person name="Dewar K."/>
            <person name="Wiley G.B."/>
            <person name="Macmil S.L."/>
            <person name="Roe B.A."/>
            <person name="Zeller R.W."/>
            <person name="Hastings K.E."/>
            <person name="Lemaire P."/>
            <person name="Lindquist E."/>
            <person name="Endo T."/>
            <person name="Hotta K."/>
            <person name="Inaba K."/>
        </authorList>
    </citation>
    <scope>NUCLEOTIDE SEQUENCE [LARGE SCALE GENOMIC DNA]</scope>
    <source>
        <strain evidence="12">wild type</strain>
    </source>
</reference>
<keyword evidence="3" id="KW-0723">Serine/threonine-protein kinase</keyword>
<evidence type="ECO:0000256" key="6">
    <source>
        <dbReference type="ARBA" id="ARBA00022777"/>
    </source>
</evidence>
<evidence type="ECO:0000256" key="8">
    <source>
        <dbReference type="ARBA" id="ARBA00047811"/>
    </source>
</evidence>
<feature type="domain" description="Protein kinase" evidence="11">
    <location>
        <begin position="143"/>
        <end position="224"/>
    </location>
</feature>
<dbReference type="InterPro" id="IPR017441">
    <property type="entry name" value="Protein_kinase_ATP_BS"/>
</dbReference>
<protein>
    <recommendedName>
        <fullName evidence="2">cyclin-dependent kinase</fullName>
        <ecNumber evidence="2">2.7.11.22</ecNumber>
    </recommendedName>
</protein>
<dbReference type="HOGENOM" id="CLU_000288_154_0_1"/>
<organism evidence="12 13">
    <name type="scientific">Ciona intestinalis</name>
    <name type="common">Transparent sea squirt</name>
    <name type="synonym">Ascidia intestinalis</name>
    <dbReference type="NCBI Taxonomy" id="7719"/>
    <lineage>
        <taxon>Eukaryota</taxon>
        <taxon>Metazoa</taxon>
        <taxon>Chordata</taxon>
        <taxon>Tunicata</taxon>
        <taxon>Ascidiacea</taxon>
        <taxon>Phlebobranchia</taxon>
        <taxon>Cionidae</taxon>
        <taxon>Ciona</taxon>
    </lineage>
</organism>
<name>F6Z4N3_CIOIN</name>
<keyword evidence="13" id="KW-1185">Reference proteome</keyword>
<evidence type="ECO:0000256" key="1">
    <source>
        <dbReference type="ARBA" id="ARBA00006485"/>
    </source>
</evidence>
<evidence type="ECO:0000256" key="2">
    <source>
        <dbReference type="ARBA" id="ARBA00012425"/>
    </source>
</evidence>
<evidence type="ECO:0000256" key="10">
    <source>
        <dbReference type="PROSITE-ProRule" id="PRU10141"/>
    </source>
</evidence>
<evidence type="ECO:0000259" key="11">
    <source>
        <dbReference type="PROSITE" id="PS50011"/>
    </source>
</evidence>
<evidence type="ECO:0000313" key="12">
    <source>
        <dbReference type="Ensembl" id="ENSCINP00000018671.3"/>
    </source>
</evidence>
<keyword evidence="6" id="KW-0418">Kinase</keyword>
<proteinExistence type="inferred from homology"/>
<dbReference type="AlphaFoldDB" id="F6Z4N3"/>
<dbReference type="EC" id="2.7.11.22" evidence="2"/>
<comment type="catalytic activity">
    <reaction evidence="9">
        <text>L-seryl-[protein] + ATP = O-phospho-L-seryl-[protein] + ADP + H(+)</text>
        <dbReference type="Rhea" id="RHEA:17989"/>
        <dbReference type="Rhea" id="RHEA-COMP:9863"/>
        <dbReference type="Rhea" id="RHEA-COMP:11604"/>
        <dbReference type="ChEBI" id="CHEBI:15378"/>
        <dbReference type="ChEBI" id="CHEBI:29999"/>
        <dbReference type="ChEBI" id="CHEBI:30616"/>
        <dbReference type="ChEBI" id="CHEBI:83421"/>
        <dbReference type="ChEBI" id="CHEBI:456216"/>
        <dbReference type="EC" id="2.7.11.22"/>
    </reaction>
</comment>
<sequence length="224" mass="24976">MSTIKKLKRRFSLSMRRSRSNLVDESISEITEHLTMEENARGNLLSLKPAGVIEQKDTPIFGIGSDGEGGNTSSDGLPTPTVTLRNNKKLNDQLMSKRLSLPATVPFGPPLFQRFSPSFEQPMSRRLRRASLSEIGFGKLESYIKLEKLGEGTYATVYKGQSKLTDNLVALKEIRLEHEEGAPCTAIREVSLLKDLKQANIVTLHDIVHTDKSLTLVFEYLVSD</sequence>
<dbReference type="GO" id="GO:0005524">
    <property type="term" value="F:ATP binding"/>
    <property type="evidence" value="ECO:0007669"/>
    <property type="project" value="UniProtKB-UniRule"/>
</dbReference>